<dbReference type="PANTHER" id="PTHR24094:SF15">
    <property type="entry name" value="AMP-DEPENDENT SYNTHETASE_LIGASE DOMAIN-CONTAINING PROTEIN-RELATED"/>
    <property type="match status" value="1"/>
</dbReference>
<evidence type="ECO:0000313" key="5">
    <source>
        <dbReference type="Proteomes" id="UP001165041"/>
    </source>
</evidence>
<feature type="chain" id="PRO_5040779401" evidence="2">
    <location>
        <begin position="46"/>
        <end position="274"/>
    </location>
</feature>
<comment type="caution">
    <text evidence="4">The sequence shown here is derived from an EMBL/GenBank/DDBJ whole genome shotgun (WGS) entry which is preliminary data.</text>
</comment>
<dbReference type="PANTHER" id="PTHR24094">
    <property type="entry name" value="SECRETED PROTEIN"/>
    <property type="match status" value="1"/>
</dbReference>
<proteinExistence type="predicted"/>
<evidence type="ECO:0000313" key="4">
    <source>
        <dbReference type="EMBL" id="GLW70576.1"/>
    </source>
</evidence>
<gene>
    <name evidence="4" type="ORF">Kpho02_28750</name>
</gene>
<organism evidence="4 5">
    <name type="scientific">Kitasatospora phosalacinea</name>
    <dbReference type="NCBI Taxonomy" id="2065"/>
    <lineage>
        <taxon>Bacteria</taxon>
        <taxon>Bacillati</taxon>
        <taxon>Actinomycetota</taxon>
        <taxon>Actinomycetes</taxon>
        <taxon>Kitasatosporales</taxon>
        <taxon>Streptomycetaceae</taxon>
        <taxon>Kitasatospora</taxon>
    </lineage>
</organism>
<feature type="domain" description="GmrSD restriction endonucleases C-terminal" evidence="3">
    <location>
        <begin position="135"/>
        <end position="270"/>
    </location>
</feature>
<evidence type="ECO:0000259" key="3">
    <source>
        <dbReference type="Pfam" id="PF07510"/>
    </source>
</evidence>
<dbReference type="Pfam" id="PF07510">
    <property type="entry name" value="GmrSD_C"/>
    <property type="match status" value="1"/>
</dbReference>
<protein>
    <submittedName>
        <fullName evidence="4">Lipoprotein</fullName>
    </submittedName>
</protein>
<name>A0A9W6V0E2_9ACTN</name>
<feature type="region of interest" description="Disordered" evidence="1">
    <location>
        <begin position="51"/>
        <end position="87"/>
    </location>
</feature>
<keyword evidence="2" id="KW-0732">Signal</keyword>
<reference evidence="4" key="1">
    <citation type="submission" date="2023-02" db="EMBL/GenBank/DDBJ databases">
        <title>Kitasatospora phosalacinea NBRC 14627.</title>
        <authorList>
            <person name="Ichikawa N."/>
            <person name="Sato H."/>
            <person name="Tonouchi N."/>
        </authorList>
    </citation>
    <scope>NUCLEOTIDE SEQUENCE</scope>
    <source>
        <strain evidence="4">NBRC 14627</strain>
    </source>
</reference>
<feature type="signal peptide" evidence="2">
    <location>
        <begin position="1"/>
        <end position="45"/>
    </location>
</feature>
<dbReference type="InterPro" id="IPR011089">
    <property type="entry name" value="GmrSD_C"/>
</dbReference>
<dbReference type="EMBL" id="BSSA01000008">
    <property type="protein sequence ID" value="GLW70576.1"/>
    <property type="molecule type" value="Genomic_DNA"/>
</dbReference>
<evidence type="ECO:0000256" key="2">
    <source>
        <dbReference type="SAM" id="SignalP"/>
    </source>
</evidence>
<dbReference type="AlphaFoldDB" id="A0A9W6V0E2"/>
<dbReference type="Proteomes" id="UP001165041">
    <property type="component" value="Unassembled WGS sequence"/>
</dbReference>
<evidence type="ECO:0000256" key="1">
    <source>
        <dbReference type="SAM" id="MobiDB-lite"/>
    </source>
</evidence>
<sequence length="274" mass="29137">MAGLVSWWAVRAAEPQRNTVRSRRTRTRTRTAAVAVLLLGPLALAGCTSTTKGTGGTGSPGAASQGTNPLQNPDGTKPGLAPVGSDADRKAGRDLIAQVQTADAGPKTGYDRDQFGPPWTDNVDGVPMGHNNCGTRDDVLARDGQNVEHKDGSACVVTGMTIWDPYTGRTVQWNKQQASKIQIDHVMPLSYDWQQGAARWEKAKRVQIANDPLNLIPADGSQNAAKGDSGPASWLPANTAVHCSYAIRWAQVSLKYQLPVTPADKRTMLALCGG</sequence>
<keyword evidence="4" id="KW-0449">Lipoprotein</keyword>
<accession>A0A9W6V0E2</accession>